<dbReference type="PROSITE" id="PS50222">
    <property type="entry name" value="EF_HAND_2"/>
    <property type="match status" value="2"/>
</dbReference>
<dbReference type="Gene3D" id="1.10.238.10">
    <property type="entry name" value="EF-hand"/>
    <property type="match status" value="2"/>
</dbReference>
<dbReference type="STRING" id="885580.ENSFDAP00000018206"/>
<feature type="domain" description="EF-hand" evidence="2">
    <location>
        <begin position="139"/>
        <end position="174"/>
    </location>
</feature>
<dbReference type="GO" id="GO:0061891">
    <property type="term" value="F:calcium ion sensor activity"/>
    <property type="evidence" value="ECO:0007669"/>
    <property type="project" value="TreeGrafter"/>
</dbReference>
<dbReference type="Pfam" id="PF13499">
    <property type="entry name" value="EF-hand_7"/>
    <property type="match status" value="1"/>
</dbReference>
<dbReference type="SUPFAM" id="SSF47473">
    <property type="entry name" value="EF-hand"/>
    <property type="match status" value="1"/>
</dbReference>
<dbReference type="GO" id="GO:0005509">
    <property type="term" value="F:calcium ion binding"/>
    <property type="evidence" value="ECO:0007669"/>
    <property type="project" value="InterPro"/>
</dbReference>
<feature type="coiled-coil region" evidence="1">
    <location>
        <begin position="171"/>
        <end position="202"/>
    </location>
</feature>
<dbReference type="GO" id="GO:0097228">
    <property type="term" value="C:sperm principal piece"/>
    <property type="evidence" value="ECO:0007669"/>
    <property type="project" value="TreeGrafter"/>
</dbReference>
<dbReference type="InterPro" id="IPR002048">
    <property type="entry name" value="EF_hand_dom"/>
</dbReference>
<name>A0A091DPR2_FUKDA</name>
<evidence type="ECO:0000313" key="3">
    <source>
        <dbReference type="EMBL" id="KFO34134.1"/>
    </source>
</evidence>
<dbReference type="PANTHER" id="PTHR47065:SF1">
    <property type="entry name" value="EF-HAND CALCIUM-BINDING DOMAIN-CONTAINING PROTEIN 9"/>
    <property type="match status" value="1"/>
</dbReference>
<reference evidence="3 4" key="1">
    <citation type="submission" date="2013-11" db="EMBL/GenBank/DDBJ databases">
        <title>The Damaraland mole rat (Fukomys damarensis) genome and evolution of African mole rats.</title>
        <authorList>
            <person name="Gladyshev V.N."/>
            <person name="Fang X."/>
        </authorList>
    </citation>
    <scope>NUCLEOTIDE SEQUENCE [LARGE SCALE GENOMIC DNA]</scope>
    <source>
        <tissue evidence="3">Liver</tissue>
    </source>
</reference>
<accession>A0A091DPR2</accession>
<evidence type="ECO:0000256" key="1">
    <source>
        <dbReference type="SAM" id="Coils"/>
    </source>
</evidence>
<dbReference type="GO" id="GO:0005737">
    <property type="term" value="C:cytoplasm"/>
    <property type="evidence" value="ECO:0007669"/>
    <property type="project" value="TreeGrafter"/>
</dbReference>
<feature type="domain" description="EF-hand" evidence="2">
    <location>
        <begin position="59"/>
        <end position="94"/>
    </location>
</feature>
<proteinExistence type="predicted"/>
<keyword evidence="1" id="KW-0175">Coiled coil</keyword>
<evidence type="ECO:0000313" key="4">
    <source>
        <dbReference type="Proteomes" id="UP000028990"/>
    </source>
</evidence>
<organism evidence="3 4">
    <name type="scientific">Fukomys damarensis</name>
    <name type="common">Damaraland mole rat</name>
    <name type="synonym">Cryptomys damarensis</name>
    <dbReference type="NCBI Taxonomy" id="885580"/>
    <lineage>
        <taxon>Eukaryota</taxon>
        <taxon>Metazoa</taxon>
        <taxon>Chordata</taxon>
        <taxon>Craniata</taxon>
        <taxon>Vertebrata</taxon>
        <taxon>Euteleostomi</taxon>
        <taxon>Mammalia</taxon>
        <taxon>Eutheria</taxon>
        <taxon>Euarchontoglires</taxon>
        <taxon>Glires</taxon>
        <taxon>Rodentia</taxon>
        <taxon>Hystricomorpha</taxon>
        <taxon>Bathyergidae</taxon>
        <taxon>Fukomys</taxon>
    </lineage>
</organism>
<dbReference type="EMBL" id="KN122016">
    <property type="protein sequence ID" value="KFO34134.1"/>
    <property type="molecule type" value="Genomic_DNA"/>
</dbReference>
<protein>
    <submittedName>
        <fullName evidence="3">EF-hand calcium-binding domain-containing protein 9</fullName>
    </submittedName>
</protein>
<sequence>MRVKEGSFLWYLYLDKIYCLLSFRNVKALLEYFQLLDVHRKNTLNDVLFYHFLRYVTNLKSKQIRMVFDMLDWNAVGEIGFEEFYLLVCILLSHQASTNYLEEQFMYCHSRHVFRLLDINGEQRISTSNFNTYRFLFNIKREQLREFFHDFNTTGDRHLNYKEFKIYTIFANEKSKEKQRMEREKEEKRKRLKSQLKELMYQVGVSQRFLKNNVEHE</sequence>
<dbReference type="PANTHER" id="PTHR47065">
    <property type="entry name" value="EF-HAND CALCIUM-BINDING DOMAIN-CONTAINING PROTEIN 9"/>
    <property type="match status" value="1"/>
</dbReference>
<gene>
    <name evidence="3" type="ORF">H920_04455</name>
</gene>
<dbReference type="InterPro" id="IPR011992">
    <property type="entry name" value="EF-hand-dom_pair"/>
</dbReference>
<keyword evidence="4" id="KW-1185">Reference proteome</keyword>
<evidence type="ECO:0000259" key="2">
    <source>
        <dbReference type="PROSITE" id="PS50222"/>
    </source>
</evidence>
<dbReference type="GO" id="GO:0030317">
    <property type="term" value="P:flagellated sperm motility"/>
    <property type="evidence" value="ECO:0007669"/>
    <property type="project" value="TreeGrafter"/>
</dbReference>
<dbReference type="Proteomes" id="UP000028990">
    <property type="component" value="Unassembled WGS sequence"/>
</dbReference>
<dbReference type="InterPro" id="IPR042798">
    <property type="entry name" value="EFCAB9"/>
</dbReference>
<dbReference type="eggNOG" id="KOG0027">
    <property type="taxonomic scope" value="Eukaryota"/>
</dbReference>
<dbReference type="GO" id="GO:0048240">
    <property type="term" value="P:sperm capacitation"/>
    <property type="evidence" value="ECO:0007669"/>
    <property type="project" value="TreeGrafter"/>
</dbReference>
<dbReference type="AlphaFoldDB" id="A0A091DPR2"/>